<reference evidence="8" key="1">
    <citation type="submission" date="2018-05" db="EMBL/GenBank/DDBJ databases">
        <authorList>
            <person name="Lanie J.A."/>
            <person name="Ng W.-L."/>
            <person name="Kazmierczak K.M."/>
            <person name="Andrzejewski T.M."/>
            <person name="Davidsen T.M."/>
            <person name="Wayne K.J."/>
            <person name="Tettelin H."/>
            <person name="Glass J.I."/>
            <person name="Rusch D."/>
            <person name="Podicherti R."/>
            <person name="Tsui H.-C.T."/>
            <person name="Winkler M.E."/>
        </authorList>
    </citation>
    <scope>NUCLEOTIDE SEQUENCE</scope>
</reference>
<feature type="transmembrane region" description="Helical" evidence="6">
    <location>
        <begin position="57"/>
        <end position="82"/>
    </location>
</feature>
<gene>
    <name evidence="8" type="ORF">METZ01_LOCUS202903</name>
</gene>
<evidence type="ECO:0000256" key="1">
    <source>
        <dbReference type="ARBA" id="ARBA00004651"/>
    </source>
</evidence>
<evidence type="ECO:0000259" key="7">
    <source>
        <dbReference type="Pfam" id="PF09335"/>
    </source>
</evidence>
<dbReference type="InterPro" id="IPR032816">
    <property type="entry name" value="VTT_dom"/>
</dbReference>
<evidence type="ECO:0000256" key="2">
    <source>
        <dbReference type="ARBA" id="ARBA00022475"/>
    </source>
</evidence>
<feature type="transmembrane region" description="Helical" evidence="6">
    <location>
        <begin position="213"/>
        <end position="232"/>
    </location>
</feature>
<feature type="transmembrane region" description="Helical" evidence="6">
    <location>
        <begin position="144"/>
        <end position="164"/>
    </location>
</feature>
<protein>
    <recommendedName>
        <fullName evidence="7">VTT domain-containing protein</fullName>
    </recommendedName>
</protein>
<dbReference type="InterPro" id="IPR015414">
    <property type="entry name" value="TMEM64"/>
</dbReference>
<evidence type="ECO:0000256" key="6">
    <source>
        <dbReference type="SAM" id="Phobius"/>
    </source>
</evidence>
<accession>A0A382EI08</accession>
<evidence type="ECO:0000256" key="5">
    <source>
        <dbReference type="ARBA" id="ARBA00023136"/>
    </source>
</evidence>
<evidence type="ECO:0000256" key="3">
    <source>
        <dbReference type="ARBA" id="ARBA00022692"/>
    </source>
</evidence>
<evidence type="ECO:0000313" key="8">
    <source>
        <dbReference type="EMBL" id="SVB50049.1"/>
    </source>
</evidence>
<comment type="subcellular location">
    <subcellularLocation>
        <location evidence="1">Cell membrane</location>
        <topology evidence="1">Multi-pass membrane protein</topology>
    </subcellularLocation>
</comment>
<dbReference type="PANTHER" id="PTHR12677:SF59">
    <property type="entry name" value="GOLGI APPARATUS MEMBRANE PROTEIN TVP38-RELATED"/>
    <property type="match status" value="1"/>
</dbReference>
<dbReference type="Pfam" id="PF09335">
    <property type="entry name" value="VTT_dom"/>
    <property type="match status" value="1"/>
</dbReference>
<evidence type="ECO:0000256" key="4">
    <source>
        <dbReference type="ARBA" id="ARBA00022989"/>
    </source>
</evidence>
<dbReference type="GO" id="GO:0005886">
    <property type="term" value="C:plasma membrane"/>
    <property type="evidence" value="ECO:0007669"/>
    <property type="project" value="UniProtKB-SubCell"/>
</dbReference>
<feature type="non-terminal residue" evidence="8">
    <location>
        <position position="236"/>
    </location>
</feature>
<sequence>MKKTKNIKIFIGTFYLILLFIFLYLFFSKFTFEEITTYKFIQSNTEYLTNIKETNTILLSFGFMIITTLWVFLLGFGSPILLISGFIFGKWLGLLLAVGSMSIGATFLYIFGNYFFKDLIKEKFLNKFKNLESKFRENEFTFFLIYRFIGGIPFQIQNLLPVLFNIKIKNYFFGSFLGMIPQGFIVVSLGSGISKIIKNNDSIPTIKELLLSSEIYLPIIGFIFLIFLTIMLKKIF</sequence>
<dbReference type="EMBL" id="UINC01044502">
    <property type="protein sequence ID" value="SVB50049.1"/>
    <property type="molecule type" value="Genomic_DNA"/>
</dbReference>
<feature type="transmembrane region" description="Helical" evidence="6">
    <location>
        <begin position="94"/>
        <end position="116"/>
    </location>
</feature>
<feature type="transmembrane region" description="Helical" evidence="6">
    <location>
        <begin position="7"/>
        <end position="27"/>
    </location>
</feature>
<organism evidence="8">
    <name type="scientific">marine metagenome</name>
    <dbReference type="NCBI Taxonomy" id="408172"/>
    <lineage>
        <taxon>unclassified sequences</taxon>
        <taxon>metagenomes</taxon>
        <taxon>ecological metagenomes</taxon>
    </lineage>
</organism>
<proteinExistence type="predicted"/>
<keyword evidence="2" id="KW-1003">Cell membrane</keyword>
<dbReference type="AlphaFoldDB" id="A0A382EI08"/>
<dbReference type="PANTHER" id="PTHR12677">
    <property type="entry name" value="GOLGI APPARATUS MEMBRANE PROTEIN TVP38-RELATED"/>
    <property type="match status" value="1"/>
</dbReference>
<keyword evidence="5 6" id="KW-0472">Membrane</keyword>
<feature type="domain" description="VTT" evidence="7">
    <location>
        <begin position="77"/>
        <end position="191"/>
    </location>
</feature>
<feature type="transmembrane region" description="Helical" evidence="6">
    <location>
        <begin position="171"/>
        <end position="193"/>
    </location>
</feature>
<keyword evidence="3 6" id="KW-0812">Transmembrane</keyword>
<keyword evidence="4 6" id="KW-1133">Transmembrane helix</keyword>
<name>A0A382EI08_9ZZZZ</name>